<evidence type="ECO:0000256" key="1">
    <source>
        <dbReference type="ARBA" id="ARBA00004766"/>
    </source>
</evidence>
<dbReference type="NCBIfam" id="TIGR00657">
    <property type="entry name" value="asp_kinases"/>
    <property type="match status" value="1"/>
</dbReference>
<dbReference type="Proteomes" id="UP000823612">
    <property type="component" value="Unassembled WGS sequence"/>
</dbReference>
<protein>
    <recommendedName>
        <fullName evidence="7">Aspartokinase</fullName>
        <ecNumber evidence="7">2.7.2.4</ecNumber>
    </recommendedName>
</protein>
<name>A0A9D9DTX8_9BACT</name>
<dbReference type="GO" id="GO:0005524">
    <property type="term" value="F:ATP binding"/>
    <property type="evidence" value="ECO:0007669"/>
    <property type="project" value="UniProtKB-KW"/>
</dbReference>
<gene>
    <name evidence="10" type="ORF">IAB08_06450</name>
</gene>
<dbReference type="InterPro" id="IPR001341">
    <property type="entry name" value="Asp_kinase"/>
</dbReference>
<feature type="domain" description="Aspartate/glutamate/uridylate kinase" evidence="9">
    <location>
        <begin position="3"/>
        <end position="282"/>
    </location>
</feature>
<reference evidence="10" key="2">
    <citation type="journal article" date="2021" name="PeerJ">
        <title>Extensive microbial diversity within the chicken gut microbiome revealed by metagenomics and culture.</title>
        <authorList>
            <person name="Gilroy R."/>
            <person name="Ravi A."/>
            <person name="Getino M."/>
            <person name="Pursley I."/>
            <person name="Horton D.L."/>
            <person name="Alikhan N.F."/>
            <person name="Baker D."/>
            <person name="Gharbi K."/>
            <person name="Hall N."/>
            <person name="Watson M."/>
            <person name="Adriaenssens E.M."/>
            <person name="Foster-Nyarko E."/>
            <person name="Jarju S."/>
            <person name="Secka A."/>
            <person name="Antonio M."/>
            <person name="Oren A."/>
            <person name="Chaudhuri R.R."/>
            <person name="La Ragione R."/>
            <person name="Hildebrand F."/>
            <person name="Pallen M.J."/>
        </authorList>
    </citation>
    <scope>NUCLEOTIDE SEQUENCE</scope>
    <source>
        <strain evidence="10">2889</strain>
    </source>
</reference>
<accession>A0A9D9DTX8</accession>
<dbReference type="GO" id="GO:0005829">
    <property type="term" value="C:cytosol"/>
    <property type="evidence" value="ECO:0007669"/>
    <property type="project" value="TreeGrafter"/>
</dbReference>
<dbReference type="SUPFAM" id="SSF53633">
    <property type="entry name" value="Carbamate kinase-like"/>
    <property type="match status" value="1"/>
</dbReference>
<keyword evidence="6" id="KW-0067">ATP-binding</keyword>
<comment type="similarity">
    <text evidence="2 7">Belongs to the aspartokinase family.</text>
</comment>
<evidence type="ECO:0000256" key="3">
    <source>
        <dbReference type="ARBA" id="ARBA00022679"/>
    </source>
</evidence>
<dbReference type="EC" id="2.7.2.4" evidence="7"/>
<comment type="pathway">
    <text evidence="1 8">Amino-acid biosynthesis; L-lysine biosynthesis via DAP pathway; (S)-tetrahydrodipicolinate from L-aspartate: step 1/4.</text>
</comment>
<comment type="caution">
    <text evidence="10">The sequence shown here is derived from an EMBL/GenBank/DDBJ whole genome shotgun (WGS) entry which is preliminary data.</text>
</comment>
<keyword evidence="8" id="KW-0028">Amino-acid biosynthesis</keyword>
<dbReference type="Gene3D" id="1.20.120.1320">
    <property type="entry name" value="Aspartokinase, catalytic domain"/>
    <property type="match status" value="1"/>
</dbReference>
<dbReference type="AlphaFoldDB" id="A0A9D9DTX8"/>
<dbReference type="PANTHER" id="PTHR21499:SF59">
    <property type="entry name" value="ASPARTOKINASE"/>
    <property type="match status" value="1"/>
</dbReference>
<evidence type="ECO:0000256" key="2">
    <source>
        <dbReference type="ARBA" id="ARBA00010122"/>
    </source>
</evidence>
<dbReference type="GO" id="GO:0009089">
    <property type="term" value="P:lysine biosynthetic process via diaminopimelate"/>
    <property type="evidence" value="ECO:0007669"/>
    <property type="project" value="TreeGrafter"/>
</dbReference>
<dbReference type="EMBL" id="JADIMZ010000099">
    <property type="protein sequence ID" value="MBO8432915.1"/>
    <property type="molecule type" value="Genomic_DNA"/>
</dbReference>
<comment type="pathway">
    <text evidence="8">Amino-acid biosynthesis; L-threonine biosynthesis; L-threonine from L-aspartate: step 1/5.</text>
</comment>
<proteinExistence type="inferred from homology"/>
<dbReference type="GO" id="GO:0004072">
    <property type="term" value="F:aspartate kinase activity"/>
    <property type="evidence" value="ECO:0007669"/>
    <property type="project" value="UniProtKB-EC"/>
</dbReference>
<dbReference type="Pfam" id="PF00696">
    <property type="entry name" value="AA_kinase"/>
    <property type="match status" value="1"/>
</dbReference>
<evidence type="ECO:0000259" key="9">
    <source>
        <dbReference type="Pfam" id="PF00696"/>
    </source>
</evidence>
<evidence type="ECO:0000313" key="11">
    <source>
        <dbReference type="Proteomes" id="UP000823612"/>
    </source>
</evidence>
<dbReference type="GO" id="GO:0009090">
    <property type="term" value="P:homoserine biosynthetic process"/>
    <property type="evidence" value="ECO:0007669"/>
    <property type="project" value="TreeGrafter"/>
</dbReference>
<sequence>MEVYKFGGASVKDADAVRNVAAILKSEVKEPTCVVVSAMGKTTNALEAVLDAFYHGKENRDELLKGVLATHLQILAGLFSSPAHPVYGKLKALFLRLANELGRIQSMPYDKAYDQVVSFGERFSTCIISEYLAEAGIGNVELDASRIVLTDGHFREGKVLWEPTTQRIKEAVEAVWAQGLGIVLTQGFIACDEAGDTVTLGREGSDYSAAIFAYCLDAAKMTIWKDVPGVLNADPKYFSNTKKLDYVSYYDATELAYFGASIIHPKTIKPLQNKKIPLHVRSFMDVSAPGTWVGLEGVPESRIPSFICKQPQTLLSIYPKDFSFVDETNLSEIFHCFVKNGIKVNLMQNSALSFSVCIDQNRGNLEAVLDELASRYDCRYNQGLELLTIRHYTQDVIDQIAGGKKVMLEQRTRHTVQMVLGGA</sequence>
<keyword evidence="4" id="KW-0547">Nucleotide-binding</keyword>
<comment type="pathway">
    <text evidence="8">Amino-acid biosynthesis; L-methionine biosynthesis via de novo pathway; L-homoserine from L-aspartate: step 1/3.</text>
</comment>
<keyword evidence="3 7" id="KW-0808">Transferase</keyword>
<dbReference type="InterPro" id="IPR001048">
    <property type="entry name" value="Asp/Glu/Uridylate_kinase"/>
</dbReference>
<dbReference type="InterPro" id="IPR036393">
    <property type="entry name" value="AceGlu_kinase-like_sf"/>
</dbReference>
<dbReference type="Gene3D" id="3.40.1160.10">
    <property type="entry name" value="Acetylglutamate kinase-like"/>
    <property type="match status" value="1"/>
</dbReference>
<reference evidence="10" key="1">
    <citation type="submission" date="2020-10" db="EMBL/GenBank/DDBJ databases">
        <authorList>
            <person name="Gilroy R."/>
        </authorList>
    </citation>
    <scope>NUCLEOTIDE SEQUENCE</scope>
    <source>
        <strain evidence="10">2889</strain>
    </source>
</reference>
<evidence type="ECO:0000256" key="8">
    <source>
        <dbReference type="RuleBase" id="RU004249"/>
    </source>
</evidence>
<dbReference type="InterPro" id="IPR042199">
    <property type="entry name" value="AsparK_Bifunc_asparK/hSer_DH"/>
</dbReference>
<comment type="catalytic activity">
    <reaction evidence="7">
        <text>L-aspartate + ATP = 4-phospho-L-aspartate + ADP</text>
        <dbReference type="Rhea" id="RHEA:23776"/>
        <dbReference type="ChEBI" id="CHEBI:29991"/>
        <dbReference type="ChEBI" id="CHEBI:30616"/>
        <dbReference type="ChEBI" id="CHEBI:57535"/>
        <dbReference type="ChEBI" id="CHEBI:456216"/>
        <dbReference type="EC" id="2.7.2.4"/>
    </reaction>
</comment>
<keyword evidence="5 7" id="KW-0418">Kinase</keyword>
<evidence type="ECO:0000256" key="4">
    <source>
        <dbReference type="ARBA" id="ARBA00022741"/>
    </source>
</evidence>
<evidence type="ECO:0000313" key="10">
    <source>
        <dbReference type="EMBL" id="MBO8432915.1"/>
    </source>
</evidence>
<evidence type="ECO:0000256" key="5">
    <source>
        <dbReference type="ARBA" id="ARBA00022777"/>
    </source>
</evidence>
<evidence type="ECO:0000256" key="7">
    <source>
        <dbReference type="RuleBase" id="RU003448"/>
    </source>
</evidence>
<dbReference type="PANTHER" id="PTHR21499">
    <property type="entry name" value="ASPARTATE KINASE"/>
    <property type="match status" value="1"/>
</dbReference>
<organism evidence="10 11">
    <name type="scientific">Candidatus Pullibacteroides excrementavium</name>
    <dbReference type="NCBI Taxonomy" id="2840905"/>
    <lineage>
        <taxon>Bacteria</taxon>
        <taxon>Pseudomonadati</taxon>
        <taxon>Bacteroidota</taxon>
        <taxon>Bacteroidia</taxon>
        <taxon>Bacteroidales</taxon>
        <taxon>Candidatus Pullibacteroides</taxon>
    </lineage>
</organism>
<evidence type="ECO:0000256" key="6">
    <source>
        <dbReference type="ARBA" id="ARBA00022840"/>
    </source>
</evidence>